<dbReference type="Proteomes" id="UP000001593">
    <property type="component" value="Unassembled WGS sequence"/>
</dbReference>
<evidence type="ECO:0000256" key="4">
    <source>
        <dbReference type="ARBA" id="ARBA00022989"/>
    </source>
</evidence>
<proteinExistence type="predicted"/>
<dbReference type="PANTHER" id="PTHR24241">
    <property type="entry name" value="NEUROPEPTIDE RECEPTOR-RELATED G-PROTEIN COUPLED RECEPTOR"/>
    <property type="match status" value="1"/>
</dbReference>
<dbReference type="Gene3D" id="1.20.1070.10">
    <property type="entry name" value="Rhodopsin 7-helix transmembrane proteins"/>
    <property type="match status" value="1"/>
</dbReference>
<evidence type="ECO:0000256" key="2">
    <source>
        <dbReference type="ARBA" id="ARBA00022475"/>
    </source>
</evidence>
<dbReference type="InterPro" id="IPR017452">
    <property type="entry name" value="GPCR_Rhodpsn_7TM"/>
</dbReference>
<dbReference type="PRINTS" id="PR00237">
    <property type="entry name" value="GPCRRHODOPSN"/>
</dbReference>
<evidence type="ECO:0000256" key="1">
    <source>
        <dbReference type="ARBA" id="ARBA00004651"/>
    </source>
</evidence>
<dbReference type="InterPro" id="IPR000276">
    <property type="entry name" value="GPCR_Rhodpsn"/>
</dbReference>
<dbReference type="SUPFAM" id="SSF81321">
    <property type="entry name" value="Family A G protein-coupled receptor-like"/>
    <property type="match status" value="1"/>
</dbReference>
<dbReference type="AlphaFoldDB" id="A8DWB2"/>
<dbReference type="PhylomeDB" id="A8DWB2"/>
<name>A8DWB2_NEMVE</name>
<dbReference type="PANTHER" id="PTHR24241:SF76">
    <property type="entry name" value="NEUROPEPTIDE SIFAMIDE RECEPTOR"/>
    <property type="match status" value="1"/>
</dbReference>
<keyword evidence="10" id="KW-1185">Reference proteome</keyword>
<reference evidence="9 10" key="1">
    <citation type="journal article" date="2007" name="Science">
        <title>Sea anemone genome reveals ancestral eumetazoan gene repertoire and genomic organization.</title>
        <authorList>
            <person name="Putnam N.H."/>
            <person name="Srivastava M."/>
            <person name="Hellsten U."/>
            <person name="Dirks B."/>
            <person name="Chapman J."/>
            <person name="Salamov A."/>
            <person name="Terry A."/>
            <person name="Shapiro H."/>
            <person name="Lindquist E."/>
            <person name="Kapitonov V.V."/>
            <person name="Jurka J."/>
            <person name="Genikhovich G."/>
            <person name="Grigoriev I.V."/>
            <person name="Lucas S.M."/>
            <person name="Steele R.E."/>
            <person name="Finnerty J.R."/>
            <person name="Technau U."/>
            <person name="Martindale M.Q."/>
            <person name="Rokhsar D.S."/>
        </authorList>
    </citation>
    <scope>NUCLEOTIDE SEQUENCE [LARGE SCALE GENOMIC DNA]</scope>
    <source>
        <strain evidence="10">CH2 X CH6</strain>
    </source>
</reference>
<dbReference type="GO" id="GO:0005886">
    <property type="term" value="C:plasma membrane"/>
    <property type="evidence" value="ECO:0007669"/>
    <property type="project" value="UniProtKB-SubCell"/>
</dbReference>
<evidence type="ECO:0000313" key="10">
    <source>
        <dbReference type="Proteomes" id="UP000001593"/>
    </source>
</evidence>
<keyword evidence="6" id="KW-0675">Receptor</keyword>
<evidence type="ECO:0000256" key="6">
    <source>
        <dbReference type="ARBA" id="ARBA00023170"/>
    </source>
</evidence>
<evidence type="ECO:0000256" key="7">
    <source>
        <dbReference type="SAM" id="Phobius"/>
    </source>
</evidence>
<accession>A8DWB2</accession>
<gene>
    <name evidence="9" type="ORF">NEMVEDRAFT_v1g157238</name>
</gene>
<organism evidence="9 10">
    <name type="scientific">Nematostella vectensis</name>
    <name type="common">Starlet sea anemone</name>
    <dbReference type="NCBI Taxonomy" id="45351"/>
    <lineage>
        <taxon>Eukaryota</taxon>
        <taxon>Metazoa</taxon>
        <taxon>Cnidaria</taxon>
        <taxon>Anthozoa</taxon>
        <taxon>Hexacorallia</taxon>
        <taxon>Actiniaria</taxon>
        <taxon>Edwardsiidae</taxon>
        <taxon>Nematostella</taxon>
    </lineage>
</organism>
<feature type="transmembrane region" description="Helical" evidence="7">
    <location>
        <begin position="12"/>
        <end position="36"/>
    </location>
</feature>
<dbReference type="PROSITE" id="PS50262">
    <property type="entry name" value="G_PROTEIN_RECEP_F1_2"/>
    <property type="match status" value="1"/>
</dbReference>
<evidence type="ECO:0000256" key="5">
    <source>
        <dbReference type="ARBA" id="ARBA00023136"/>
    </source>
</evidence>
<keyword evidence="2" id="KW-1003">Cell membrane</keyword>
<feature type="transmembrane region" description="Helical" evidence="7">
    <location>
        <begin position="48"/>
        <end position="65"/>
    </location>
</feature>
<keyword evidence="4 7" id="KW-1133">Transmembrane helix</keyword>
<keyword evidence="3 7" id="KW-0812">Transmembrane</keyword>
<dbReference type="InParanoid" id="A8DWB2"/>
<protein>
    <recommendedName>
        <fullName evidence="8">G-protein coupled receptors family 1 profile domain-containing protein</fullName>
    </recommendedName>
</protein>
<dbReference type="EMBL" id="DS479393">
    <property type="protein sequence ID" value="EDO25497.1"/>
    <property type="molecule type" value="Genomic_DNA"/>
</dbReference>
<dbReference type="GO" id="GO:0004930">
    <property type="term" value="F:G protein-coupled receptor activity"/>
    <property type="evidence" value="ECO:0007669"/>
    <property type="project" value="InterPro"/>
</dbReference>
<evidence type="ECO:0000313" key="9">
    <source>
        <dbReference type="EMBL" id="EDO25497.1"/>
    </source>
</evidence>
<evidence type="ECO:0000256" key="3">
    <source>
        <dbReference type="ARBA" id="ARBA00022692"/>
    </source>
</evidence>
<comment type="subcellular location">
    <subcellularLocation>
        <location evidence="1">Cell membrane</location>
        <topology evidence="1">Multi-pass membrane protein</topology>
    </subcellularLocation>
</comment>
<dbReference type="HOGENOM" id="CLU_2815461_0_0_1"/>
<keyword evidence="5 7" id="KW-0472">Membrane</keyword>
<evidence type="ECO:0000259" key="8">
    <source>
        <dbReference type="PROSITE" id="PS50262"/>
    </source>
</evidence>
<sequence>MAFYGDSATAQIALTTFFSFLVVTDLIGNTLVILVIVTNKTARTPMNFLLINLAVADMMVAIFIAPR</sequence>
<feature type="domain" description="G-protein coupled receptors family 1 profile" evidence="8">
    <location>
        <begin position="28"/>
        <end position="67"/>
    </location>
</feature>
<dbReference type="Pfam" id="PF00001">
    <property type="entry name" value="7tm_1"/>
    <property type="match status" value="1"/>
</dbReference>